<dbReference type="EMBL" id="JABCKI010000881">
    <property type="protein sequence ID" value="KAG5649550.1"/>
    <property type="molecule type" value="Genomic_DNA"/>
</dbReference>
<dbReference type="Proteomes" id="UP000717328">
    <property type="component" value="Unassembled WGS sequence"/>
</dbReference>
<evidence type="ECO:0000313" key="3">
    <source>
        <dbReference type="Proteomes" id="UP000717328"/>
    </source>
</evidence>
<gene>
    <name evidence="2" type="ORF">H0H81_003122</name>
</gene>
<organism evidence="2 3">
    <name type="scientific">Sphagnurus paluster</name>
    <dbReference type="NCBI Taxonomy" id="117069"/>
    <lineage>
        <taxon>Eukaryota</taxon>
        <taxon>Fungi</taxon>
        <taxon>Dikarya</taxon>
        <taxon>Basidiomycota</taxon>
        <taxon>Agaricomycotina</taxon>
        <taxon>Agaricomycetes</taxon>
        <taxon>Agaricomycetidae</taxon>
        <taxon>Agaricales</taxon>
        <taxon>Tricholomatineae</taxon>
        <taxon>Lyophyllaceae</taxon>
        <taxon>Sphagnurus</taxon>
    </lineage>
</organism>
<keyword evidence="3" id="KW-1185">Reference proteome</keyword>
<sequence length="146" mass="17195">MHTTLMKPVKLGRKKTKEMQELSQKRREQREEMSQYNKSVMMKKRLEKFPAQNIRFAAVSSSSQPPTEKLILPQDLLFFARNNQSLGSPVNSIKLAGFWASSLSQSPHLSITRRKYWHHLVFRAVMLCLNIVFWKNKADLWVHKRL</sequence>
<name>A0A9P7GHU5_9AGAR</name>
<evidence type="ECO:0000256" key="1">
    <source>
        <dbReference type="SAM" id="MobiDB-lite"/>
    </source>
</evidence>
<protein>
    <submittedName>
        <fullName evidence="2">Uncharacterized protein</fullName>
    </submittedName>
</protein>
<proteinExistence type="predicted"/>
<comment type="caution">
    <text evidence="2">The sequence shown here is derived from an EMBL/GenBank/DDBJ whole genome shotgun (WGS) entry which is preliminary data.</text>
</comment>
<accession>A0A9P7GHU5</accession>
<dbReference type="OrthoDB" id="2877854at2759"/>
<reference evidence="2" key="1">
    <citation type="submission" date="2021-02" db="EMBL/GenBank/DDBJ databases">
        <authorList>
            <person name="Nieuwenhuis M."/>
            <person name="Van De Peppel L.J.J."/>
        </authorList>
    </citation>
    <scope>NUCLEOTIDE SEQUENCE</scope>
    <source>
        <strain evidence="2">D49</strain>
    </source>
</reference>
<feature type="region of interest" description="Disordered" evidence="1">
    <location>
        <begin position="1"/>
        <end position="36"/>
    </location>
</feature>
<dbReference type="AlphaFoldDB" id="A0A9P7GHU5"/>
<evidence type="ECO:0000313" key="2">
    <source>
        <dbReference type="EMBL" id="KAG5649550.1"/>
    </source>
</evidence>
<reference evidence="2" key="2">
    <citation type="submission" date="2021-10" db="EMBL/GenBank/DDBJ databases">
        <title>Phylogenomics reveals ancestral predisposition of the termite-cultivated fungus Termitomyces towards a domesticated lifestyle.</title>
        <authorList>
            <person name="Auxier B."/>
            <person name="Grum-Grzhimaylo A."/>
            <person name="Cardenas M.E."/>
            <person name="Lodge J.D."/>
            <person name="Laessoe T."/>
            <person name="Pedersen O."/>
            <person name="Smith M.E."/>
            <person name="Kuyper T.W."/>
            <person name="Franco-Molano E.A."/>
            <person name="Baroni T.J."/>
            <person name="Aanen D.K."/>
        </authorList>
    </citation>
    <scope>NUCLEOTIDE SEQUENCE</scope>
    <source>
        <strain evidence="2">D49</strain>
    </source>
</reference>
<feature type="compositionally biased region" description="Basic and acidic residues" evidence="1">
    <location>
        <begin position="17"/>
        <end position="33"/>
    </location>
</feature>